<evidence type="ECO:0000256" key="3">
    <source>
        <dbReference type="ARBA" id="ARBA00022475"/>
    </source>
</evidence>
<evidence type="ECO:0000313" key="23">
    <source>
        <dbReference type="EMBL" id="GAA2070594.1"/>
    </source>
</evidence>
<keyword evidence="12" id="KW-0131">Cell cycle</keyword>
<evidence type="ECO:0000256" key="19">
    <source>
        <dbReference type="ARBA" id="ARBA00044770"/>
    </source>
</evidence>
<dbReference type="InterPro" id="IPR013437">
    <property type="entry name" value="FtsW"/>
</dbReference>
<evidence type="ECO:0000256" key="16">
    <source>
        <dbReference type="ARBA" id="ARBA00038053"/>
    </source>
</evidence>
<keyword evidence="10 22" id="KW-1133">Transmembrane helix</keyword>
<feature type="transmembrane region" description="Helical" evidence="22">
    <location>
        <begin position="193"/>
        <end position="210"/>
    </location>
</feature>
<evidence type="ECO:0000256" key="12">
    <source>
        <dbReference type="ARBA" id="ARBA00023306"/>
    </source>
</evidence>
<keyword evidence="24" id="KW-1185">Reference proteome</keyword>
<keyword evidence="13" id="KW-0961">Cell wall biogenesis/degradation</keyword>
<comment type="catalytic activity">
    <reaction evidence="20">
        <text>[GlcNAc-(1-&gt;4)-Mur2Ac(oyl-L-Ala-gamma-D-Glu-L-Lys-D-Ala-D-Ala)](n)-di-trans,octa-cis-undecaprenyl diphosphate + beta-D-GlcNAc-(1-&gt;4)-Mur2Ac(oyl-L-Ala-gamma-D-Glu-L-Lys-D-Ala-D-Ala)-di-trans,octa-cis-undecaprenyl diphosphate = [GlcNAc-(1-&gt;4)-Mur2Ac(oyl-L-Ala-gamma-D-Glu-L-Lys-D-Ala-D-Ala)](n+1)-di-trans,octa-cis-undecaprenyl diphosphate + di-trans,octa-cis-undecaprenyl diphosphate + H(+)</text>
        <dbReference type="Rhea" id="RHEA:23708"/>
        <dbReference type="Rhea" id="RHEA-COMP:9602"/>
        <dbReference type="Rhea" id="RHEA-COMP:9603"/>
        <dbReference type="ChEBI" id="CHEBI:15378"/>
        <dbReference type="ChEBI" id="CHEBI:58405"/>
        <dbReference type="ChEBI" id="CHEBI:60033"/>
        <dbReference type="ChEBI" id="CHEBI:78435"/>
        <dbReference type="EC" id="2.4.99.28"/>
    </reaction>
</comment>
<feature type="transmembrane region" description="Helical" evidence="22">
    <location>
        <begin position="217"/>
        <end position="237"/>
    </location>
</feature>
<feature type="transmembrane region" description="Helical" evidence="22">
    <location>
        <begin position="336"/>
        <end position="362"/>
    </location>
</feature>
<evidence type="ECO:0000256" key="11">
    <source>
        <dbReference type="ARBA" id="ARBA00023136"/>
    </source>
</evidence>
<evidence type="ECO:0000256" key="7">
    <source>
        <dbReference type="ARBA" id="ARBA00022692"/>
    </source>
</evidence>
<keyword evidence="7 22" id="KW-0812">Transmembrane</keyword>
<dbReference type="InterPro" id="IPR001182">
    <property type="entry name" value="FtsW/RodA"/>
</dbReference>
<dbReference type="EMBL" id="BAAAPY010000001">
    <property type="protein sequence ID" value="GAA2070594.1"/>
    <property type="molecule type" value="Genomic_DNA"/>
</dbReference>
<proteinExistence type="inferred from homology"/>
<keyword evidence="6" id="KW-0808">Transferase</keyword>
<dbReference type="Pfam" id="PF01098">
    <property type="entry name" value="FTSW_RODA_SPOVE"/>
    <property type="match status" value="1"/>
</dbReference>
<evidence type="ECO:0000313" key="24">
    <source>
        <dbReference type="Proteomes" id="UP001501480"/>
    </source>
</evidence>
<dbReference type="PANTHER" id="PTHR30474">
    <property type="entry name" value="CELL CYCLE PROTEIN"/>
    <property type="match status" value="1"/>
</dbReference>
<evidence type="ECO:0000256" key="5">
    <source>
        <dbReference type="ARBA" id="ARBA00022676"/>
    </source>
</evidence>
<dbReference type="InterPro" id="IPR018365">
    <property type="entry name" value="Cell_cycle_FtsW-rel_CS"/>
</dbReference>
<keyword evidence="9" id="KW-0573">Peptidoglycan synthesis</keyword>
<evidence type="ECO:0000256" key="10">
    <source>
        <dbReference type="ARBA" id="ARBA00022989"/>
    </source>
</evidence>
<evidence type="ECO:0000256" key="20">
    <source>
        <dbReference type="ARBA" id="ARBA00049902"/>
    </source>
</evidence>
<gene>
    <name evidence="23" type="primary">ftsW</name>
    <name evidence="23" type="ORF">GCM10009821_04760</name>
</gene>
<feature type="transmembrane region" description="Helical" evidence="22">
    <location>
        <begin position="36"/>
        <end position="64"/>
    </location>
</feature>
<sequence>MASTTDSTPSGRTPTRSGPLARVRQHLDRPLATYQLVLGSISLLVGLGLIAVLSASSVLSYYLYDGNSFAIVQRQAVFAVVGVVGAWLVTRVPIPVLRRLVLPALVVSVLLMMALFIPGVGITINGNRNWLPIGFGQSVQPSEFAKLALILWIADLYARRQHLMHRPRYILMPMILVGFAVAGLVVLQDDLGTALVVFCIILGMLWVAGLPVRYLGVLLAGLGVVCLYFVATAPYRVARMLNFLNPLSDPDRDGYQSIQAMMGFARGGIAGVGLGKSRQKWGSLPEAHTDFILAVIGEELGLLGTLVVLGLFLTLVVAGVRIALRTRQPFVRYAAAGITIWFASQTLINIGMVLGLLPVIGIPLPFLSYGGSSLIVTLVAAGLLLSFATTEPGAAAALRAGRARRRRRAAARRR</sequence>
<feature type="transmembrane region" description="Helical" evidence="22">
    <location>
        <begin position="76"/>
        <end position="94"/>
    </location>
</feature>
<dbReference type="EC" id="2.4.99.28" evidence="19"/>
<dbReference type="Proteomes" id="UP001501480">
    <property type="component" value="Unassembled WGS sequence"/>
</dbReference>
<accession>A0ABN2VTV7</accession>
<reference evidence="23 24" key="1">
    <citation type="journal article" date="2019" name="Int. J. Syst. Evol. Microbiol.">
        <title>The Global Catalogue of Microorganisms (GCM) 10K type strain sequencing project: providing services to taxonomists for standard genome sequencing and annotation.</title>
        <authorList>
            <consortium name="The Broad Institute Genomics Platform"/>
            <consortium name="The Broad Institute Genome Sequencing Center for Infectious Disease"/>
            <person name="Wu L."/>
            <person name="Ma J."/>
        </authorList>
    </citation>
    <scope>NUCLEOTIDE SEQUENCE [LARGE SCALE GENOMIC DNA]</scope>
    <source>
        <strain evidence="23 24">JCM 15749</strain>
    </source>
</reference>
<name>A0ABN2VTV7_9ACTN</name>
<comment type="function">
    <text evidence="21">Peptidoglycan polymerase that is essential for cell division.</text>
</comment>
<dbReference type="PROSITE" id="PS00428">
    <property type="entry name" value="FTSW_RODA_SPOVE"/>
    <property type="match status" value="1"/>
</dbReference>
<evidence type="ECO:0000256" key="17">
    <source>
        <dbReference type="ARBA" id="ARBA00041185"/>
    </source>
</evidence>
<organism evidence="23 24">
    <name type="scientific">Aeromicrobium halocynthiae</name>
    <dbReference type="NCBI Taxonomy" id="560557"/>
    <lineage>
        <taxon>Bacteria</taxon>
        <taxon>Bacillati</taxon>
        <taxon>Actinomycetota</taxon>
        <taxon>Actinomycetes</taxon>
        <taxon>Propionibacteriales</taxon>
        <taxon>Nocardioidaceae</taxon>
        <taxon>Aeromicrobium</taxon>
    </lineage>
</organism>
<dbReference type="RefSeq" id="WP_344323835.1">
    <property type="nucleotide sequence ID" value="NZ_BAAAPY010000001.1"/>
</dbReference>
<keyword evidence="3" id="KW-1003">Cell membrane</keyword>
<evidence type="ECO:0000256" key="15">
    <source>
        <dbReference type="ARBA" id="ARBA00033270"/>
    </source>
</evidence>
<feature type="transmembrane region" description="Helical" evidence="22">
    <location>
        <begin position="374"/>
        <end position="398"/>
    </location>
</feature>
<keyword evidence="5" id="KW-0328">Glycosyltransferase</keyword>
<comment type="caution">
    <text evidence="23">The sequence shown here is derived from an EMBL/GenBank/DDBJ whole genome shotgun (WGS) entry which is preliminary data.</text>
</comment>
<comment type="subcellular location">
    <subcellularLocation>
        <location evidence="1">Cell membrane</location>
        <topology evidence="1">Multi-pass membrane protein</topology>
    </subcellularLocation>
</comment>
<keyword evidence="11 22" id="KW-0472">Membrane</keyword>
<evidence type="ECO:0000256" key="6">
    <source>
        <dbReference type="ARBA" id="ARBA00022679"/>
    </source>
</evidence>
<feature type="transmembrane region" description="Helical" evidence="22">
    <location>
        <begin position="100"/>
        <end position="124"/>
    </location>
</feature>
<evidence type="ECO:0000256" key="13">
    <source>
        <dbReference type="ARBA" id="ARBA00023316"/>
    </source>
</evidence>
<comment type="pathway">
    <text evidence="2">Cell wall biogenesis; peptidoglycan biosynthesis.</text>
</comment>
<evidence type="ECO:0000256" key="8">
    <source>
        <dbReference type="ARBA" id="ARBA00022960"/>
    </source>
</evidence>
<protein>
    <recommendedName>
        <fullName evidence="17">Probable peptidoglycan glycosyltransferase FtsW</fullName>
        <ecNumber evidence="19">2.4.99.28</ecNumber>
    </recommendedName>
    <alternativeName>
        <fullName evidence="18">Cell division protein FtsW</fullName>
    </alternativeName>
    <alternativeName>
        <fullName evidence="15">Cell wall polymerase</fullName>
    </alternativeName>
    <alternativeName>
        <fullName evidence="14">Peptidoglycan polymerase</fullName>
    </alternativeName>
</protein>
<evidence type="ECO:0000256" key="1">
    <source>
        <dbReference type="ARBA" id="ARBA00004651"/>
    </source>
</evidence>
<feature type="transmembrane region" description="Helical" evidence="22">
    <location>
        <begin position="300"/>
        <end position="324"/>
    </location>
</feature>
<evidence type="ECO:0000256" key="9">
    <source>
        <dbReference type="ARBA" id="ARBA00022984"/>
    </source>
</evidence>
<keyword evidence="8" id="KW-0133">Cell shape</keyword>
<keyword evidence="4" id="KW-0132">Cell division</keyword>
<evidence type="ECO:0000256" key="14">
    <source>
        <dbReference type="ARBA" id="ARBA00032370"/>
    </source>
</evidence>
<evidence type="ECO:0000256" key="21">
    <source>
        <dbReference type="ARBA" id="ARBA00049966"/>
    </source>
</evidence>
<dbReference type="PANTHER" id="PTHR30474:SF2">
    <property type="entry name" value="PEPTIDOGLYCAN GLYCOSYLTRANSFERASE FTSW-RELATED"/>
    <property type="match status" value="1"/>
</dbReference>
<evidence type="ECO:0000256" key="22">
    <source>
        <dbReference type="SAM" id="Phobius"/>
    </source>
</evidence>
<evidence type="ECO:0000256" key="18">
    <source>
        <dbReference type="ARBA" id="ARBA00041418"/>
    </source>
</evidence>
<evidence type="ECO:0000256" key="2">
    <source>
        <dbReference type="ARBA" id="ARBA00004752"/>
    </source>
</evidence>
<feature type="transmembrane region" description="Helical" evidence="22">
    <location>
        <begin position="169"/>
        <end position="187"/>
    </location>
</feature>
<dbReference type="NCBIfam" id="TIGR02614">
    <property type="entry name" value="ftsW"/>
    <property type="match status" value="1"/>
</dbReference>
<comment type="similarity">
    <text evidence="16">Belongs to the SEDS family. FtsW subfamily.</text>
</comment>
<evidence type="ECO:0000256" key="4">
    <source>
        <dbReference type="ARBA" id="ARBA00022618"/>
    </source>
</evidence>